<gene>
    <name evidence="2" type="ORF">XAT740_LOCUS57838</name>
</gene>
<feature type="domain" description="Peptidase C14 caspase" evidence="1">
    <location>
        <begin position="20"/>
        <end position="53"/>
    </location>
</feature>
<sequence length="53" mass="5804">MFGTRHQTENNPHGSSAECRKTALVIGNSLYHRNSKLNNTVNDANGMCDALQS</sequence>
<dbReference type="InterPro" id="IPR011600">
    <property type="entry name" value="Pept_C14_caspase"/>
</dbReference>
<protein>
    <recommendedName>
        <fullName evidence="1">Peptidase C14 caspase domain-containing protein</fullName>
    </recommendedName>
</protein>
<dbReference type="EMBL" id="CAJNOR010012205">
    <property type="protein sequence ID" value="CAF1666312.1"/>
    <property type="molecule type" value="Genomic_DNA"/>
</dbReference>
<dbReference type="AlphaFoldDB" id="A0A816FVJ5"/>
<evidence type="ECO:0000313" key="3">
    <source>
        <dbReference type="Proteomes" id="UP000663828"/>
    </source>
</evidence>
<reference evidence="2" key="1">
    <citation type="submission" date="2021-02" db="EMBL/GenBank/DDBJ databases">
        <authorList>
            <person name="Nowell W R."/>
        </authorList>
    </citation>
    <scope>NUCLEOTIDE SEQUENCE</scope>
</reference>
<dbReference type="SUPFAM" id="SSF52129">
    <property type="entry name" value="Caspase-like"/>
    <property type="match status" value="1"/>
</dbReference>
<feature type="non-terminal residue" evidence="2">
    <location>
        <position position="53"/>
    </location>
</feature>
<keyword evidence="3" id="KW-1185">Reference proteome</keyword>
<dbReference type="Proteomes" id="UP000663828">
    <property type="component" value="Unassembled WGS sequence"/>
</dbReference>
<accession>A0A816FVJ5</accession>
<dbReference type="Gene3D" id="3.40.50.1460">
    <property type="match status" value="1"/>
</dbReference>
<dbReference type="GO" id="GO:0004197">
    <property type="term" value="F:cysteine-type endopeptidase activity"/>
    <property type="evidence" value="ECO:0007669"/>
    <property type="project" value="InterPro"/>
</dbReference>
<comment type="caution">
    <text evidence="2">The sequence shown here is derived from an EMBL/GenBank/DDBJ whole genome shotgun (WGS) entry which is preliminary data.</text>
</comment>
<evidence type="ECO:0000313" key="2">
    <source>
        <dbReference type="EMBL" id="CAF1666312.1"/>
    </source>
</evidence>
<organism evidence="2 3">
    <name type="scientific">Adineta ricciae</name>
    <name type="common">Rotifer</name>
    <dbReference type="NCBI Taxonomy" id="249248"/>
    <lineage>
        <taxon>Eukaryota</taxon>
        <taxon>Metazoa</taxon>
        <taxon>Spiralia</taxon>
        <taxon>Gnathifera</taxon>
        <taxon>Rotifera</taxon>
        <taxon>Eurotatoria</taxon>
        <taxon>Bdelloidea</taxon>
        <taxon>Adinetida</taxon>
        <taxon>Adinetidae</taxon>
        <taxon>Adineta</taxon>
    </lineage>
</organism>
<evidence type="ECO:0000259" key="1">
    <source>
        <dbReference type="Pfam" id="PF00656"/>
    </source>
</evidence>
<name>A0A816FVJ5_ADIRI</name>
<proteinExistence type="predicted"/>
<dbReference type="GO" id="GO:0006508">
    <property type="term" value="P:proteolysis"/>
    <property type="evidence" value="ECO:0007669"/>
    <property type="project" value="InterPro"/>
</dbReference>
<dbReference type="Pfam" id="PF00656">
    <property type="entry name" value="Peptidase_C14"/>
    <property type="match status" value="1"/>
</dbReference>
<dbReference type="InterPro" id="IPR029030">
    <property type="entry name" value="Caspase-like_dom_sf"/>
</dbReference>